<gene>
    <name evidence="2" type="ORF">CEXT_702501</name>
</gene>
<name>A0AAV4TCX0_CAEEX</name>
<proteinExistence type="predicted"/>
<evidence type="ECO:0000313" key="3">
    <source>
        <dbReference type="Proteomes" id="UP001054945"/>
    </source>
</evidence>
<organism evidence="2 3">
    <name type="scientific">Caerostris extrusa</name>
    <name type="common">Bark spider</name>
    <name type="synonym">Caerostris bankana</name>
    <dbReference type="NCBI Taxonomy" id="172846"/>
    <lineage>
        <taxon>Eukaryota</taxon>
        <taxon>Metazoa</taxon>
        <taxon>Ecdysozoa</taxon>
        <taxon>Arthropoda</taxon>
        <taxon>Chelicerata</taxon>
        <taxon>Arachnida</taxon>
        <taxon>Araneae</taxon>
        <taxon>Araneomorphae</taxon>
        <taxon>Entelegynae</taxon>
        <taxon>Araneoidea</taxon>
        <taxon>Araneidae</taxon>
        <taxon>Caerostris</taxon>
    </lineage>
</organism>
<reference evidence="2 3" key="1">
    <citation type="submission" date="2021-06" db="EMBL/GenBank/DDBJ databases">
        <title>Caerostris extrusa draft genome.</title>
        <authorList>
            <person name="Kono N."/>
            <person name="Arakawa K."/>
        </authorList>
    </citation>
    <scope>NUCLEOTIDE SEQUENCE [LARGE SCALE GENOMIC DNA]</scope>
</reference>
<accession>A0AAV4TCX0</accession>
<keyword evidence="3" id="KW-1185">Reference proteome</keyword>
<dbReference type="AlphaFoldDB" id="A0AAV4TCX0"/>
<feature type="region of interest" description="Disordered" evidence="1">
    <location>
        <begin position="21"/>
        <end position="50"/>
    </location>
</feature>
<sequence length="97" mass="11026">MHPLHYVYDRVVNHCIMKSSSRFSGKRENSGSPSSSNGSSSYLFRGSPPPPFPDYPRFNLHVADIQSKAVDFPEDSIDRYLPSLALRKFCKTKTFNL</sequence>
<dbReference type="EMBL" id="BPLR01010990">
    <property type="protein sequence ID" value="GIY43544.1"/>
    <property type="molecule type" value="Genomic_DNA"/>
</dbReference>
<protein>
    <submittedName>
        <fullName evidence="2">Uncharacterized protein</fullName>
    </submittedName>
</protein>
<evidence type="ECO:0000256" key="1">
    <source>
        <dbReference type="SAM" id="MobiDB-lite"/>
    </source>
</evidence>
<evidence type="ECO:0000313" key="2">
    <source>
        <dbReference type="EMBL" id="GIY43544.1"/>
    </source>
</evidence>
<dbReference type="Proteomes" id="UP001054945">
    <property type="component" value="Unassembled WGS sequence"/>
</dbReference>
<comment type="caution">
    <text evidence="2">The sequence shown here is derived from an EMBL/GenBank/DDBJ whole genome shotgun (WGS) entry which is preliminary data.</text>
</comment>
<feature type="compositionally biased region" description="Low complexity" evidence="1">
    <location>
        <begin position="30"/>
        <end position="41"/>
    </location>
</feature>